<keyword evidence="2" id="KW-1185">Reference proteome</keyword>
<gene>
    <name evidence="1" type="ORF">WJX73_009880</name>
</gene>
<protein>
    <submittedName>
        <fullName evidence="1">Uncharacterized protein</fullName>
    </submittedName>
</protein>
<comment type="caution">
    <text evidence="1">The sequence shown here is derived from an EMBL/GenBank/DDBJ whole genome shotgun (WGS) entry which is preliminary data.</text>
</comment>
<dbReference type="EMBL" id="JALJOQ010000119">
    <property type="protein sequence ID" value="KAK9796240.1"/>
    <property type="molecule type" value="Genomic_DNA"/>
</dbReference>
<name>A0AAW1NRD7_9CHLO</name>
<dbReference type="AlphaFoldDB" id="A0AAW1NRD7"/>
<sequence>MTIYSCWQPLRNIPPKVLQALLDAQDLTTQRLITRCIRYEAAAPYASEVAPADKDAELLVKPPGLPPKDWSETLKPQRKPNNCDQAKELVQLAIDHYMQWIDQEIPKLLKAQFPEPEAFGSVRSLDDTAMVTVKQASSFDECSSYTCESFSDFIDDDSIYEPSTDVSSECSGVMVEINSNVLFKQCFGVRPSELDSSESEEGEVSI</sequence>
<dbReference type="Proteomes" id="UP001465755">
    <property type="component" value="Unassembled WGS sequence"/>
</dbReference>
<evidence type="ECO:0000313" key="2">
    <source>
        <dbReference type="Proteomes" id="UP001465755"/>
    </source>
</evidence>
<organism evidence="1 2">
    <name type="scientific">Symbiochloris irregularis</name>
    <dbReference type="NCBI Taxonomy" id="706552"/>
    <lineage>
        <taxon>Eukaryota</taxon>
        <taxon>Viridiplantae</taxon>
        <taxon>Chlorophyta</taxon>
        <taxon>core chlorophytes</taxon>
        <taxon>Trebouxiophyceae</taxon>
        <taxon>Trebouxiales</taxon>
        <taxon>Trebouxiaceae</taxon>
        <taxon>Symbiochloris</taxon>
    </lineage>
</organism>
<proteinExistence type="predicted"/>
<evidence type="ECO:0000313" key="1">
    <source>
        <dbReference type="EMBL" id="KAK9796240.1"/>
    </source>
</evidence>
<accession>A0AAW1NRD7</accession>
<reference evidence="1 2" key="1">
    <citation type="journal article" date="2024" name="Nat. Commun.">
        <title>Phylogenomics reveals the evolutionary origins of lichenization in chlorophyte algae.</title>
        <authorList>
            <person name="Puginier C."/>
            <person name="Libourel C."/>
            <person name="Otte J."/>
            <person name="Skaloud P."/>
            <person name="Haon M."/>
            <person name="Grisel S."/>
            <person name="Petersen M."/>
            <person name="Berrin J.G."/>
            <person name="Delaux P.M."/>
            <person name="Dal Grande F."/>
            <person name="Keller J."/>
        </authorList>
    </citation>
    <scope>NUCLEOTIDE SEQUENCE [LARGE SCALE GENOMIC DNA]</scope>
    <source>
        <strain evidence="1 2">SAG 2036</strain>
    </source>
</reference>